<dbReference type="RefSeq" id="WP_073028366.1">
    <property type="nucleotide sequence ID" value="NZ_FQXJ01000004.1"/>
</dbReference>
<accession>A0A1M5UR18</accession>
<evidence type="ECO:0000259" key="1">
    <source>
        <dbReference type="Pfam" id="PF20250"/>
    </source>
</evidence>
<dbReference type="SUPFAM" id="SSF63848">
    <property type="entry name" value="Cell-division inhibitor MinC, C-terminal domain"/>
    <property type="match status" value="1"/>
</dbReference>
<dbReference type="InterPro" id="IPR046865">
    <property type="entry name" value="FapA_b_solenoid"/>
</dbReference>
<evidence type="ECO:0000313" key="3">
    <source>
        <dbReference type="Proteomes" id="UP000183954"/>
    </source>
</evidence>
<organism evidence="2 3">
    <name type="scientific">Desulfosporosinus lacus DSM 15449</name>
    <dbReference type="NCBI Taxonomy" id="1121420"/>
    <lineage>
        <taxon>Bacteria</taxon>
        <taxon>Bacillati</taxon>
        <taxon>Bacillota</taxon>
        <taxon>Clostridia</taxon>
        <taxon>Eubacteriales</taxon>
        <taxon>Desulfitobacteriaceae</taxon>
        <taxon>Desulfosporosinus</taxon>
    </lineage>
</organism>
<dbReference type="AlphaFoldDB" id="A0A1M5UR18"/>
<dbReference type="InterPro" id="IPR005646">
    <property type="entry name" value="FapA"/>
</dbReference>
<evidence type="ECO:0000313" key="2">
    <source>
        <dbReference type="EMBL" id="SHH65431.1"/>
    </source>
</evidence>
<dbReference type="InterPro" id="IPR046866">
    <property type="entry name" value="FapA_N"/>
</dbReference>
<sequence length="645" mass="72014">MPEKVVQARSLEDIKKEWALKLNILPEDITLEVIDKPSFFSRQWKVRLIWEEVQVPVLGPSQTIWDGTKYNIVLGEGVKQFTPYWEAGEVWFNGVRQEQPFRVSFGDQVEFHPLVQPGVLTWEMDVRFQGLSVVAKVKHELPGHYILAENLPPAEEINLVQFLTWESLPAQGEIWDEARLNADLEQLKVVHGRRLRVWEEILAVKGVQEVVVAEATLPIPPEHARLEDFVGEPEAHSGQEGKKIDFFASKVKLVEEGAVLARKIPSSPGIPGQDVLGKVLPAAAAKDFQFRLKKNVYLSPNELEVVAKCAGQPVRLDEKTYSVEHVYIMNKDVDLATGSIEFPGDVFVNGNVQDGLRVFAGGKIEIRGSVSHAEIRAEKGAVIHQNLLGGKIVIGEKFVVRSELLRLVSEMQNRLSACLQRTAELIKSPGAVNLKQGQCLKLVMEKQFPELPKLSNRLEKFVTDNKDDEVITEGLSVSIRTAKRFLTGLGPLEAQSIPILLRVNQAFEQFTQSLTIEISDKLSFVVSYVQGATIECGGSFECQKGTYNSDIRVEGDVTIEGVCRGGKIFAGGKVQIRELGGSEVSSTFVQISPESRLYVKYCHSNVVIAVGKEIIQIEEPYRNLEIYRENGKVQIEKIRANPIPN</sequence>
<gene>
    <name evidence="2" type="ORF">SAMN02746098_01044</name>
</gene>
<proteinExistence type="predicted"/>
<name>A0A1M5UR18_9FIRM</name>
<keyword evidence="3" id="KW-1185">Reference proteome</keyword>
<dbReference type="PANTHER" id="PTHR38032">
    <property type="entry name" value="POLYMERASE-RELATED"/>
    <property type="match status" value="1"/>
</dbReference>
<dbReference type="Pfam" id="PF20250">
    <property type="entry name" value="FapA_N"/>
    <property type="match status" value="1"/>
</dbReference>
<dbReference type="GO" id="GO:0000902">
    <property type="term" value="P:cell morphogenesis"/>
    <property type="evidence" value="ECO:0007669"/>
    <property type="project" value="InterPro"/>
</dbReference>
<dbReference type="OrthoDB" id="1279at2"/>
<reference evidence="3" key="1">
    <citation type="submission" date="2016-11" db="EMBL/GenBank/DDBJ databases">
        <authorList>
            <person name="Varghese N."/>
            <person name="Submissions S."/>
        </authorList>
    </citation>
    <scope>NUCLEOTIDE SEQUENCE [LARGE SCALE GENOMIC DNA]</scope>
    <source>
        <strain evidence="3">DSM 15449</strain>
    </source>
</reference>
<dbReference type="Proteomes" id="UP000183954">
    <property type="component" value="Unassembled WGS sequence"/>
</dbReference>
<dbReference type="PANTHER" id="PTHR38032:SF1">
    <property type="entry name" value="RNA-BINDING PROTEIN KHPB N-TERMINAL DOMAIN-CONTAINING PROTEIN"/>
    <property type="match status" value="1"/>
</dbReference>
<dbReference type="Pfam" id="PF03961">
    <property type="entry name" value="FapA"/>
    <property type="match status" value="1"/>
</dbReference>
<feature type="domain" description="Flagellar Assembly Protein A N-terminal region" evidence="1">
    <location>
        <begin position="171"/>
        <end position="315"/>
    </location>
</feature>
<dbReference type="EMBL" id="FQXJ01000004">
    <property type="protein sequence ID" value="SHH65431.1"/>
    <property type="molecule type" value="Genomic_DNA"/>
</dbReference>
<dbReference type="InterPro" id="IPR036145">
    <property type="entry name" value="MinC_C_sf"/>
</dbReference>
<dbReference type="STRING" id="1121420.SAMN02746098_01044"/>
<protein>
    <recommendedName>
        <fullName evidence="1">Flagellar Assembly Protein A N-terminal region domain-containing protein</fullName>
    </recommendedName>
</protein>